<dbReference type="SMR" id="A0A077SK25"/>
<dbReference type="InterPro" id="IPR005801">
    <property type="entry name" value="ADC_synthase"/>
</dbReference>
<reference evidence="1 2" key="1">
    <citation type="journal article" date="2014" name="Antimicrob. Agents Chemother.">
        <title>Characterization of a P1-Like Bacteriophage Carrying an SHV-2 Extended-Spectrum ?-Lactamase from an Escherichia coli Strain.</title>
        <authorList>
            <person name="Billard-Pomares T."/>
            <person name="Fouteau S."/>
            <person name="Jacquet M.E."/>
            <person name="Roche D."/>
            <person name="Barbe V."/>
            <person name="Castellanos M."/>
            <person name="Bouet J.Y."/>
            <person name="Cruveiller S."/>
            <person name="Medigue C."/>
            <person name="Blanco J."/>
            <person name="Clermont O."/>
            <person name="Denamur E."/>
            <person name="Branger C."/>
        </authorList>
    </citation>
    <scope>NUCLEOTIDE SEQUENCE [LARGE SCALE GENOMIC DNA]</scope>
</reference>
<proteinExistence type="predicted"/>
<evidence type="ECO:0000313" key="1">
    <source>
        <dbReference type="EMBL" id="CDN90857.1"/>
    </source>
</evidence>
<name>A0A077SK25_9CAUD</name>
<dbReference type="SUPFAM" id="SSF56322">
    <property type="entry name" value="ADC synthase"/>
    <property type="match status" value="1"/>
</dbReference>
<protein>
    <submittedName>
        <fullName evidence="1">Late promoter-activating protein Lpa</fullName>
    </submittedName>
</protein>
<dbReference type="EMBL" id="FO818745">
    <property type="protein sequence ID" value="CDN90857.1"/>
    <property type="molecule type" value="Genomic_DNA"/>
</dbReference>
<dbReference type="KEGG" id="vg:40101759"/>
<dbReference type="OrthoDB" id="12659at10239"/>
<gene>
    <name evidence="1" type="primary">lpa</name>
    <name evidence="1" type="ORF">EC725RCS47_p0107</name>
</gene>
<accession>A0A077SK25</accession>
<keyword evidence="2" id="KW-1185">Reference proteome</keyword>
<sequence length="150" mass="18118">MLLNWQGRHFMEINHSRITSYEIADYMIRTKSLLSAKELAAILEKEYPHLDVDKRDVYLRLKAIAVSKYSSVLIDDSTRPRRFQIHSLNPEFFRRSRAPRRFDEKLQNELYMTQDEKERREHQPWVMARQLFNKVARQHRHYGNATSARI</sequence>
<organism evidence="1 2">
    <name type="scientific">Escherichia phage RCS47</name>
    <dbReference type="NCBI Taxonomy" id="1590550"/>
    <lineage>
        <taxon>Viruses</taxon>
        <taxon>Duplodnaviria</taxon>
        <taxon>Heunggongvirae</taxon>
        <taxon>Uroviricota</taxon>
        <taxon>Caudoviricetes</taxon>
        <taxon>Punavirus</taxon>
        <taxon>Punavirus RCS47</taxon>
    </lineage>
</organism>
<dbReference type="GeneID" id="40101759"/>
<dbReference type="Pfam" id="PF25716">
    <property type="entry name" value="BPP1_LPA"/>
    <property type="match status" value="1"/>
</dbReference>
<dbReference type="Proteomes" id="UP000246402">
    <property type="component" value="Segment"/>
</dbReference>
<dbReference type="InterPro" id="IPR058027">
    <property type="entry name" value="Lpa"/>
</dbReference>
<dbReference type="RefSeq" id="YP_009624960.1">
    <property type="nucleotide sequence ID" value="NC_042128.1"/>
</dbReference>
<evidence type="ECO:0000313" key="2">
    <source>
        <dbReference type="Proteomes" id="UP000246402"/>
    </source>
</evidence>